<dbReference type="Gene3D" id="1.10.238.160">
    <property type="match status" value="1"/>
</dbReference>
<dbReference type="Proteomes" id="UP000318995">
    <property type="component" value="Unassembled WGS sequence"/>
</dbReference>
<evidence type="ECO:0000313" key="3">
    <source>
        <dbReference type="Proteomes" id="UP000318995"/>
    </source>
</evidence>
<evidence type="ECO:0000313" key="2">
    <source>
        <dbReference type="EMBL" id="TWT41393.1"/>
    </source>
</evidence>
<evidence type="ECO:0000259" key="1">
    <source>
        <dbReference type="Pfam" id="PF12728"/>
    </source>
</evidence>
<gene>
    <name evidence="2" type="ORF">Pla111_31070</name>
</gene>
<dbReference type="NCBIfam" id="TIGR01764">
    <property type="entry name" value="excise"/>
    <property type="match status" value="1"/>
</dbReference>
<accession>A0A5C5VTF8</accession>
<comment type="caution">
    <text evidence="2">The sequence shown here is derived from an EMBL/GenBank/DDBJ whole genome shotgun (WGS) entry which is preliminary data.</text>
</comment>
<dbReference type="Pfam" id="PF12728">
    <property type="entry name" value="HTH_17"/>
    <property type="match status" value="1"/>
</dbReference>
<dbReference type="EMBL" id="SJPH01000009">
    <property type="protein sequence ID" value="TWT41393.1"/>
    <property type="molecule type" value="Genomic_DNA"/>
</dbReference>
<dbReference type="OrthoDB" id="291753at2"/>
<dbReference type="AlphaFoldDB" id="A0A5C5VTF8"/>
<proteinExistence type="predicted"/>
<dbReference type="GO" id="GO:0003677">
    <property type="term" value="F:DNA binding"/>
    <property type="evidence" value="ECO:0007669"/>
    <property type="project" value="InterPro"/>
</dbReference>
<feature type="domain" description="Helix-turn-helix" evidence="1">
    <location>
        <begin position="12"/>
        <end position="61"/>
    </location>
</feature>
<dbReference type="InterPro" id="IPR010093">
    <property type="entry name" value="SinI_DNA-bd"/>
</dbReference>
<dbReference type="InterPro" id="IPR009061">
    <property type="entry name" value="DNA-bd_dom_put_sf"/>
</dbReference>
<protein>
    <submittedName>
        <fullName evidence="2">Helix-turn-helix domain protein</fullName>
    </submittedName>
</protein>
<organism evidence="2 3">
    <name type="scientific">Botrimarina hoheduenensis</name>
    <dbReference type="NCBI Taxonomy" id="2528000"/>
    <lineage>
        <taxon>Bacteria</taxon>
        <taxon>Pseudomonadati</taxon>
        <taxon>Planctomycetota</taxon>
        <taxon>Planctomycetia</taxon>
        <taxon>Pirellulales</taxon>
        <taxon>Lacipirellulaceae</taxon>
        <taxon>Botrimarina</taxon>
    </lineage>
</organism>
<name>A0A5C5VTF8_9BACT</name>
<dbReference type="InterPro" id="IPR041657">
    <property type="entry name" value="HTH_17"/>
</dbReference>
<dbReference type="SUPFAM" id="SSF46955">
    <property type="entry name" value="Putative DNA-binding domain"/>
    <property type="match status" value="1"/>
</dbReference>
<sequence>MQSNTSHEPSSLLSAHQVAALLQVSTRTVWRLLSSGELIEPLRVRGNTRWRRAELDAWIEAGCPPVEPGEE</sequence>
<reference evidence="2 3" key="1">
    <citation type="submission" date="2019-02" db="EMBL/GenBank/DDBJ databases">
        <title>Deep-cultivation of Planctomycetes and their phenomic and genomic characterization uncovers novel biology.</title>
        <authorList>
            <person name="Wiegand S."/>
            <person name="Jogler M."/>
            <person name="Boedeker C."/>
            <person name="Pinto D."/>
            <person name="Vollmers J."/>
            <person name="Rivas-Marin E."/>
            <person name="Kohn T."/>
            <person name="Peeters S.H."/>
            <person name="Heuer A."/>
            <person name="Rast P."/>
            <person name="Oberbeckmann S."/>
            <person name="Bunk B."/>
            <person name="Jeske O."/>
            <person name="Meyerdierks A."/>
            <person name="Storesund J.E."/>
            <person name="Kallscheuer N."/>
            <person name="Luecker S."/>
            <person name="Lage O.M."/>
            <person name="Pohl T."/>
            <person name="Merkel B.J."/>
            <person name="Hornburger P."/>
            <person name="Mueller R.-W."/>
            <person name="Bruemmer F."/>
            <person name="Labrenz M."/>
            <person name="Spormann A.M."/>
            <person name="Op Den Camp H."/>
            <person name="Overmann J."/>
            <person name="Amann R."/>
            <person name="Jetten M.S.M."/>
            <person name="Mascher T."/>
            <person name="Medema M.H."/>
            <person name="Devos D.P."/>
            <person name="Kaster A.-K."/>
            <person name="Ovreas L."/>
            <person name="Rohde M."/>
            <person name="Galperin M.Y."/>
            <person name="Jogler C."/>
        </authorList>
    </citation>
    <scope>NUCLEOTIDE SEQUENCE [LARGE SCALE GENOMIC DNA]</scope>
    <source>
        <strain evidence="2 3">Pla111</strain>
    </source>
</reference>
<keyword evidence="3" id="KW-1185">Reference proteome</keyword>
<dbReference type="RefSeq" id="WP_146575304.1">
    <property type="nucleotide sequence ID" value="NZ_SJPH01000009.1"/>
</dbReference>